<evidence type="ECO:0000313" key="2">
    <source>
        <dbReference type="EMBL" id="EKD30516.1"/>
    </source>
</evidence>
<reference evidence="2" key="1">
    <citation type="journal article" date="2012" name="Science">
        <title>Fermentation, hydrogen, and sulfur metabolism in multiple uncultivated bacterial phyla.</title>
        <authorList>
            <person name="Wrighton K.C."/>
            <person name="Thomas B.C."/>
            <person name="Sharon I."/>
            <person name="Miller C.S."/>
            <person name="Castelle C.J."/>
            <person name="VerBerkmoes N.C."/>
            <person name="Wilkins M.J."/>
            <person name="Hettich R.L."/>
            <person name="Lipton M.S."/>
            <person name="Williams K.H."/>
            <person name="Long P.E."/>
            <person name="Banfield J.F."/>
        </authorList>
    </citation>
    <scope>NUCLEOTIDE SEQUENCE [LARGE SCALE GENOMIC DNA]</scope>
</reference>
<proteinExistence type="predicted"/>
<organism evidence="2">
    <name type="scientific">uncultured bacterium</name>
    <name type="common">gcode 4</name>
    <dbReference type="NCBI Taxonomy" id="1234023"/>
    <lineage>
        <taxon>Bacteria</taxon>
        <taxon>environmental samples</taxon>
    </lineage>
</organism>
<feature type="transmembrane region" description="Helical" evidence="1">
    <location>
        <begin position="60"/>
        <end position="81"/>
    </location>
</feature>
<dbReference type="EMBL" id="AMFJ01034025">
    <property type="protein sequence ID" value="EKD30516.1"/>
    <property type="molecule type" value="Genomic_DNA"/>
</dbReference>
<comment type="caution">
    <text evidence="2">The sequence shown here is derived from an EMBL/GenBank/DDBJ whole genome shotgun (WGS) entry which is preliminary data.</text>
</comment>
<feature type="non-terminal residue" evidence="2">
    <location>
        <position position="100"/>
    </location>
</feature>
<keyword evidence="1" id="KW-1133">Transmembrane helix</keyword>
<dbReference type="AlphaFoldDB" id="K1XZY0"/>
<accession>K1XZY0</accession>
<gene>
    <name evidence="2" type="ORF">ACD_78C00025G0004</name>
</gene>
<feature type="transmembrane region" description="Helical" evidence="1">
    <location>
        <begin position="20"/>
        <end position="40"/>
    </location>
</feature>
<keyword evidence="1" id="KW-0812">Transmembrane</keyword>
<sequence>MYHSSKNIQKGTLKLCQYSVVIIEVCSIYVHSIIHCSFFGDNQREFTLTISNDPLCHSIFLLNAVAIIIPLNIIVEIIDWFPDEINFLYLRSLRNWNQFR</sequence>
<evidence type="ECO:0000256" key="1">
    <source>
        <dbReference type="SAM" id="Phobius"/>
    </source>
</evidence>
<keyword evidence="1" id="KW-0472">Membrane</keyword>
<name>K1XZY0_9BACT</name>
<protein>
    <submittedName>
        <fullName evidence="2">Uncharacterized protein</fullName>
    </submittedName>
</protein>